<dbReference type="Proteomes" id="UP000272004">
    <property type="component" value="Unassembled WGS sequence"/>
</dbReference>
<gene>
    <name evidence="1" type="ORF">EFB14_27080</name>
</gene>
<proteinExistence type="predicted"/>
<sequence>MPERRCRVRGASYPDFLRRGLRIINFIGVGFDSDQSFQRFRFFRDGISELDSDGFFVTQVERVFRRGIAFRFDVSVRTCKVRHSIAV</sequence>
<comment type="caution">
    <text evidence="1">The sequence shown here is derived from an EMBL/GenBank/DDBJ whole genome shotgun (WGS) entry which is preliminary data.</text>
</comment>
<accession>A0ABY0B2I7</accession>
<evidence type="ECO:0000313" key="1">
    <source>
        <dbReference type="EMBL" id="RUM09043.1"/>
    </source>
</evidence>
<evidence type="ECO:0000313" key="2">
    <source>
        <dbReference type="Proteomes" id="UP000272004"/>
    </source>
</evidence>
<keyword evidence="2" id="KW-1185">Reference proteome</keyword>
<dbReference type="EMBL" id="RJJU01000017">
    <property type="protein sequence ID" value="RUM09043.1"/>
    <property type="molecule type" value="Genomic_DNA"/>
</dbReference>
<protein>
    <submittedName>
        <fullName evidence="1">Uncharacterized protein</fullName>
    </submittedName>
</protein>
<organism evidence="1 2">
    <name type="scientific">Rhizobium fabae</name>
    <dbReference type="NCBI Taxonomy" id="573179"/>
    <lineage>
        <taxon>Bacteria</taxon>
        <taxon>Pseudomonadati</taxon>
        <taxon>Pseudomonadota</taxon>
        <taxon>Alphaproteobacteria</taxon>
        <taxon>Hyphomicrobiales</taxon>
        <taxon>Rhizobiaceae</taxon>
        <taxon>Rhizobium/Agrobacterium group</taxon>
        <taxon>Rhizobium</taxon>
    </lineage>
</organism>
<name>A0ABY0B2I7_9HYPH</name>
<reference evidence="1 2" key="1">
    <citation type="submission" date="2018-11" db="EMBL/GenBank/DDBJ databases">
        <authorList>
            <person name="Huo Y."/>
        </authorList>
    </citation>
    <scope>NUCLEOTIDE SEQUENCE [LARGE SCALE GENOMIC DNA]</scope>
    <source>
        <strain evidence="1 2">CCBAU 33202</strain>
    </source>
</reference>